<keyword evidence="4" id="KW-1185">Reference proteome</keyword>
<comment type="caution">
    <text evidence="3">The sequence shown here is derived from an EMBL/GenBank/DDBJ whole genome shotgun (WGS) entry which is preliminary data.</text>
</comment>
<dbReference type="eggNOG" id="COG4235">
    <property type="taxonomic scope" value="Bacteria"/>
</dbReference>
<feature type="compositionally biased region" description="Low complexity" evidence="2">
    <location>
        <begin position="136"/>
        <end position="146"/>
    </location>
</feature>
<keyword evidence="1" id="KW-0201">Cytochrome c-type biogenesis</keyword>
<evidence type="ECO:0000313" key="3">
    <source>
        <dbReference type="EMBL" id="EKE44967.1"/>
    </source>
</evidence>
<dbReference type="STRING" id="1231392.OCGS_1002"/>
<organism evidence="3 4">
    <name type="scientific">Oceaniovalibus guishaninsula JLT2003</name>
    <dbReference type="NCBI Taxonomy" id="1231392"/>
    <lineage>
        <taxon>Bacteria</taxon>
        <taxon>Pseudomonadati</taxon>
        <taxon>Pseudomonadota</taxon>
        <taxon>Alphaproteobacteria</taxon>
        <taxon>Rhodobacterales</taxon>
        <taxon>Roseobacteraceae</taxon>
        <taxon>Oceaniovalibus</taxon>
    </lineage>
</organism>
<dbReference type="NCBIfam" id="TIGR03142">
    <property type="entry name" value="cytochro_ccmI"/>
    <property type="match status" value="1"/>
</dbReference>
<gene>
    <name evidence="3" type="ORF">OCGS_1002</name>
</gene>
<dbReference type="InterPro" id="IPR011990">
    <property type="entry name" value="TPR-like_helical_dom_sf"/>
</dbReference>
<dbReference type="AlphaFoldDB" id="K2HEK3"/>
<proteinExistence type="predicted"/>
<accession>K2HEK3</accession>
<evidence type="ECO:0000313" key="4">
    <source>
        <dbReference type="Proteomes" id="UP000006765"/>
    </source>
</evidence>
<dbReference type="InterPro" id="IPR017560">
    <property type="entry name" value="Cyt_c_biogenesis_CcmI"/>
</dbReference>
<dbReference type="OrthoDB" id="9815847at2"/>
<dbReference type="PATRIC" id="fig|1231392.3.peg.1007"/>
<dbReference type="Proteomes" id="UP000006765">
    <property type="component" value="Unassembled WGS sequence"/>
</dbReference>
<protein>
    <submittedName>
        <fullName evidence="3">Putative cytochrome c-type biogenesis protein, cycH</fullName>
    </submittedName>
</protein>
<dbReference type="SUPFAM" id="SSF48452">
    <property type="entry name" value="TPR-like"/>
    <property type="match status" value="1"/>
</dbReference>
<dbReference type="Gene3D" id="1.25.40.10">
    <property type="entry name" value="Tetratricopeptide repeat domain"/>
    <property type="match status" value="1"/>
</dbReference>
<evidence type="ECO:0000256" key="1">
    <source>
        <dbReference type="ARBA" id="ARBA00022748"/>
    </source>
</evidence>
<dbReference type="EMBL" id="AMGO01000012">
    <property type="protein sequence ID" value="EKE44967.1"/>
    <property type="molecule type" value="Genomic_DNA"/>
</dbReference>
<feature type="region of interest" description="Disordered" evidence="2">
    <location>
        <begin position="129"/>
        <end position="155"/>
    </location>
</feature>
<evidence type="ECO:0000256" key="2">
    <source>
        <dbReference type="SAM" id="MobiDB-lite"/>
    </source>
</evidence>
<dbReference type="GO" id="GO:0017004">
    <property type="term" value="P:cytochrome complex assembly"/>
    <property type="evidence" value="ECO:0007669"/>
    <property type="project" value="UniProtKB-KW"/>
</dbReference>
<sequence>MIFWAIALGLAGLAAASVALTLVRGRADADAATDIAIYRDQLAEVERDLARGVLTEDEAGRIRIEVQRRLLDADRAPRDAMRDAPAGLTGAAATLVIVACIGGGVGIYLWQGAPGYADMPVALRQQLAEEARATRPSQAEAEAQAPAAPPSADPTMEPLIARLRAALKDRPDDLEGYRLLARNEAGIGNYRAAIDAKQRVLDIRGADATPDERAELGEYMVAATGGYVSPEAEAVFDAVLAQQPGNGTALYYKGLAQAQTGRPDLTFAIWRDLLADSPSSAPWVPVIRAQLPQIAASAGLSYALPPDDAQGGPVPQAPEGMSAEDQAAMIEQMVSGLAQRLATEGGPASDWARLITAYGVLGRQQEAAAIWAEAQQVFAPSPDDLAVIRDAARNAGVAG</sequence>
<reference evidence="3 4" key="1">
    <citation type="journal article" date="2012" name="J. Bacteriol.">
        <title>Draft Genome Sequence of Oceaniovalibus guishaninsula JLT2003T.</title>
        <authorList>
            <person name="Tang K."/>
            <person name="Liu K."/>
            <person name="Jiao N."/>
        </authorList>
    </citation>
    <scope>NUCLEOTIDE SEQUENCE [LARGE SCALE GENOMIC DNA]</scope>
    <source>
        <strain evidence="3 4">JLT2003</strain>
    </source>
</reference>
<dbReference type="RefSeq" id="WP_007426155.1">
    <property type="nucleotide sequence ID" value="NZ_AMGO01000012.1"/>
</dbReference>
<name>K2HEK3_9RHOB</name>